<evidence type="ECO:0000313" key="1">
    <source>
        <dbReference type="EMBL" id="RNF39385.1"/>
    </source>
</evidence>
<evidence type="ECO:0000313" key="2">
    <source>
        <dbReference type="Proteomes" id="UP000275473"/>
    </source>
</evidence>
<comment type="caution">
    <text evidence="1">The sequence shown here is derived from an EMBL/GenBank/DDBJ whole genome shotgun (WGS) entry which is preliminary data.</text>
</comment>
<name>A0A3M8P6U4_9BACL</name>
<dbReference type="RefSeq" id="WP_123165476.1">
    <property type="nucleotide sequence ID" value="NZ_RIAX01000006.1"/>
</dbReference>
<dbReference type="EMBL" id="RIAX01000006">
    <property type="protein sequence ID" value="RNF39385.1"/>
    <property type="molecule type" value="Genomic_DNA"/>
</dbReference>
<organism evidence="1 2">
    <name type="scientific">Planococcus salinus</name>
    <dbReference type="NCBI Taxonomy" id="1848460"/>
    <lineage>
        <taxon>Bacteria</taxon>
        <taxon>Bacillati</taxon>
        <taxon>Bacillota</taxon>
        <taxon>Bacilli</taxon>
        <taxon>Bacillales</taxon>
        <taxon>Caryophanaceae</taxon>
        <taxon>Planococcus</taxon>
    </lineage>
</organism>
<protein>
    <submittedName>
        <fullName evidence="1">Uncharacterized protein</fullName>
    </submittedName>
</protein>
<gene>
    <name evidence="1" type="ORF">EEX84_09885</name>
</gene>
<reference evidence="1 2" key="1">
    <citation type="journal article" date="2018" name="Int. J. Syst. Evol. Microbiol.">
        <title>Planococcus salinus sp. nov., a moderately halophilic bacterium isolated from a saline-alkali soil.</title>
        <authorList>
            <person name="Gan L."/>
        </authorList>
    </citation>
    <scope>NUCLEOTIDE SEQUENCE [LARGE SCALE GENOMIC DNA]</scope>
    <source>
        <strain evidence="1 2">LCB217</strain>
    </source>
</reference>
<accession>A0A3M8P6U4</accession>
<dbReference type="AlphaFoldDB" id="A0A3M8P6U4"/>
<keyword evidence="2" id="KW-1185">Reference proteome</keyword>
<dbReference type="Proteomes" id="UP000275473">
    <property type="component" value="Unassembled WGS sequence"/>
</dbReference>
<proteinExistence type="predicted"/>
<sequence length="178" mass="21491">MMDWRWSRVDELETQEKYREAICYMHQVWQQKPMDLKVFLKLSFLCWYVVAEWGVFAASDLEEKDVEECEELLKSLTAFGHRHFQHHVEFLWLFGYMILLFPDFFGEQEQTGVYMVKRAYEMKPQDPVIQLIHLSGQQTNPYEPKLEQIRKETALVLPERFQGSGDLQRYFKEVLNRI</sequence>
<dbReference type="OrthoDB" id="2652370at2"/>